<keyword evidence="3 6" id="KW-0812">Transmembrane</keyword>
<feature type="transmembrane region" description="Helical" evidence="6">
    <location>
        <begin position="35"/>
        <end position="56"/>
    </location>
</feature>
<dbReference type="PROSITE" id="PS51257">
    <property type="entry name" value="PROKAR_LIPOPROTEIN"/>
    <property type="match status" value="1"/>
</dbReference>
<comment type="subcellular location">
    <subcellularLocation>
        <location evidence="1">Membrane</location>
        <topology evidence="1">Multi-pass membrane protein</topology>
    </subcellularLocation>
</comment>
<dbReference type="SUPFAM" id="SSF81338">
    <property type="entry name" value="Aquaporin-like"/>
    <property type="match status" value="1"/>
</dbReference>
<dbReference type="Gene3D" id="1.20.1080.10">
    <property type="entry name" value="Glycerol uptake facilitator protein"/>
    <property type="match status" value="1"/>
</dbReference>
<feature type="transmembrane region" description="Helical" evidence="6">
    <location>
        <begin position="83"/>
        <end position="105"/>
    </location>
</feature>
<dbReference type="SUPFAM" id="SSF52266">
    <property type="entry name" value="SGNH hydrolase"/>
    <property type="match status" value="1"/>
</dbReference>
<feature type="domain" description="SGNH hydrolase-type esterase" evidence="7">
    <location>
        <begin position="293"/>
        <end position="436"/>
    </location>
</feature>
<comment type="caution">
    <text evidence="8">The sequence shown here is derived from an EMBL/GenBank/DDBJ whole genome shotgun (WGS) entry which is preliminary data.</text>
</comment>
<organism evidence="8 9">
    <name type="scientific">Rhodopirellula halodulae</name>
    <dbReference type="NCBI Taxonomy" id="2894198"/>
    <lineage>
        <taxon>Bacteria</taxon>
        <taxon>Pseudomonadati</taxon>
        <taxon>Planctomycetota</taxon>
        <taxon>Planctomycetia</taxon>
        <taxon>Pirellulales</taxon>
        <taxon>Pirellulaceae</taxon>
        <taxon>Rhodopirellula</taxon>
    </lineage>
</organism>
<feature type="transmembrane region" description="Helical" evidence="6">
    <location>
        <begin position="194"/>
        <end position="212"/>
    </location>
</feature>
<dbReference type="RefSeq" id="WP_230272688.1">
    <property type="nucleotide sequence ID" value="NZ_JAJKFW010000014.1"/>
</dbReference>
<keyword evidence="5 6" id="KW-0472">Membrane</keyword>
<dbReference type="PROSITE" id="PS00221">
    <property type="entry name" value="MIP"/>
    <property type="match status" value="1"/>
</dbReference>
<proteinExistence type="predicted"/>
<feature type="transmembrane region" description="Helical" evidence="6">
    <location>
        <begin position="125"/>
        <end position="146"/>
    </location>
</feature>
<dbReference type="InterPro" id="IPR034294">
    <property type="entry name" value="Aquaporin_transptr"/>
</dbReference>
<evidence type="ECO:0000256" key="4">
    <source>
        <dbReference type="ARBA" id="ARBA00022989"/>
    </source>
</evidence>
<name>A0ABS8NES6_9BACT</name>
<dbReference type="PRINTS" id="PR00783">
    <property type="entry name" value="MINTRINSICP"/>
</dbReference>
<evidence type="ECO:0000256" key="2">
    <source>
        <dbReference type="ARBA" id="ARBA00022448"/>
    </source>
</evidence>
<evidence type="ECO:0000313" key="8">
    <source>
        <dbReference type="EMBL" id="MCC9642064.1"/>
    </source>
</evidence>
<dbReference type="Proteomes" id="UP001430306">
    <property type="component" value="Unassembled WGS sequence"/>
</dbReference>
<evidence type="ECO:0000259" key="7">
    <source>
        <dbReference type="Pfam" id="PF13472"/>
    </source>
</evidence>
<feature type="transmembrane region" description="Helical" evidence="6">
    <location>
        <begin position="9"/>
        <end position="29"/>
    </location>
</feature>
<feature type="transmembrane region" description="Helical" evidence="6">
    <location>
        <begin position="232"/>
        <end position="251"/>
    </location>
</feature>
<dbReference type="PANTHER" id="PTHR45724:SF13">
    <property type="entry name" value="AQUAPORIN NIP1-1-RELATED"/>
    <property type="match status" value="1"/>
</dbReference>
<evidence type="ECO:0000313" key="9">
    <source>
        <dbReference type="Proteomes" id="UP001430306"/>
    </source>
</evidence>
<reference evidence="8" key="1">
    <citation type="submission" date="2021-11" db="EMBL/GenBank/DDBJ databases">
        <title>Genome sequence.</title>
        <authorList>
            <person name="Sun Q."/>
        </authorList>
    </citation>
    <scope>NUCLEOTIDE SEQUENCE</scope>
    <source>
        <strain evidence="8">JC740</strain>
    </source>
</reference>
<dbReference type="Gene3D" id="3.40.50.1110">
    <property type="entry name" value="SGNH hydrolase"/>
    <property type="match status" value="1"/>
</dbReference>
<feature type="transmembrane region" description="Helical" evidence="6">
    <location>
        <begin position="153"/>
        <end position="174"/>
    </location>
</feature>
<sequence length="535" mass="58097">MQLSLFRRCVCEVIGTYCLVLLGCGAMVVESQTGLLTHVGVATVWGLIVLTMIYSIGDLSGAHMNPAVSLAFAIVKRLPFPDAVAYILAQCIGATLGAASLLIVLGNDEMKLGATMATLPDGSAWAVEFMMTAILMWIVMGVSTGAKEKSITAGLAVGATIAMEAFVAGPLTKASMNPARSLGPAVMSNHYDLLWLYLTAPFVGAIAGALLYQFVRVESDSETKETKVNEKLATVVVLTIGLAWGGSVATADDSKALLRPNDRIAVIGGTFVERMQPRDELEAALQTQRPDWKLSLRNLGWSGDTVSAIARKRFETIEAGQARRIADIEAADPTVALVWYGQSEAGDFQENADAYQAELMRLVDDLQERSIRVVLLTPVSVPGDRRPNYEAGLEAFTTMLRDVARAKSLALVELNWHPTDEQLVEDRLLPSDLGYRQLAAQLSRALLASPEHPATADQDDILEAGEDSSRNALLDAIARKNAFFFHHYRPQNETYLFLFRKHEQGNNAVEVEQFKPIIQAADEAIWKAADRASSS</sequence>
<keyword evidence="2" id="KW-0813">Transport</keyword>
<dbReference type="EMBL" id="JAJKFW010000014">
    <property type="protein sequence ID" value="MCC9642064.1"/>
    <property type="molecule type" value="Genomic_DNA"/>
</dbReference>
<dbReference type="PANTHER" id="PTHR45724">
    <property type="entry name" value="AQUAPORIN NIP2-1"/>
    <property type="match status" value="1"/>
</dbReference>
<evidence type="ECO:0000256" key="3">
    <source>
        <dbReference type="ARBA" id="ARBA00022692"/>
    </source>
</evidence>
<dbReference type="InterPro" id="IPR022357">
    <property type="entry name" value="MIP_CS"/>
</dbReference>
<dbReference type="InterPro" id="IPR000425">
    <property type="entry name" value="MIP"/>
</dbReference>
<dbReference type="CDD" id="cd00333">
    <property type="entry name" value="MIP"/>
    <property type="match status" value="1"/>
</dbReference>
<dbReference type="InterPro" id="IPR036514">
    <property type="entry name" value="SGNH_hydro_sf"/>
</dbReference>
<dbReference type="CDD" id="cd01834">
    <property type="entry name" value="SGNH_hydrolase_like_2"/>
    <property type="match status" value="1"/>
</dbReference>
<gene>
    <name evidence="8" type="ORF">LOC71_07240</name>
</gene>
<keyword evidence="4 6" id="KW-1133">Transmembrane helix</keyword>
<dbReference type="Pfam" id="PF13472">
    <property type="entry name" value="Lipase_GDSL_2"/>
    <property type="match status" value="1"/>
</dbReference>
<accession>A0ABS8NES6</accession>
<evidence type="ECO:0000256" key="5">
    <source>
        <dbReference type="ARBA" id="ARBA00023136"/>
    </source>
</evidence>
<keyword evidence="9" id="KW-1185">Reference proteome</keyword>
<dbReference type="Pfam" id="PF00230">
    <property type="entry name" value="MIP"/>
    <property type="match status" value="1"/>
</dbReference>
<evidence type="ECO:0000256" key="1">
    <source>
        <dbReference type="ARBA" id="ARBA00004141"/>
    </source>
</evidence>
<dbReference type="InterPro" id="IPR013830">
    <property type="entry name" value="SGNH_hydro"/>
</dbReference>
<dbReference type="InterPro" id="IPR023271">
    <property type="entry name" value="Aquaporin-like"/>
</dbReference>
<protein>
    <submittedName>
        <fullName evidence="8">Aquaporin</fullName>
    </submittedName>
</protein>
<evidence type="ECO:0000256" key="6">
    <source>
        <dbReference type="SAM" id="Phobius"/>
    </source>
</evidence>